<dbReference type="GO" id="GO:0046872">
    <property type="term" value="F:metal ion binding"/>
    <property type="evidence" value="ECO:0007669"/>
    <property type="project" value="UniProtKB-KW"/>
</dbReference>
<dbReference type="PANTHER" id="PTHR33653:SF1">
    <property type="entry name" value="RIBONUCLEASE VAPC2"/>
    <property type="match status" value="1"/>
</dbReference>
<proteinExistence type="inferred from homology"/>
<reference evidence="9 10" key="1">
    <citation type="journal article" date="2016" name="Nat. Commun.">
        <title>Thousands of microbial genomes shed light on interconnected biogeochemical processes in an aquifer system.</title>
        <authorList>
            <person name="Anantharaman K."/>
            <person name="Brown C.T."/>
            <person name="Hug L.A."/>
            <person name="Sharon I."/>
            <person name="Castelle C.J."/>
            <person name="Probst A.J."/>
            <person name="Thomas B.C."/>
            <person name="Singh A."/>
            <person name="Wilkins M.J."/>
            <person name="Karaoz U."/>
            <person name="Brodie E.L."/>
            <person name="Williams K.H."/>
            <person name="Hubbard S.S."/>
            <person name="Banfield J.F."/>
        </authorList>
    </citation>
    <scope>NUCLEOTIDE SEQUENCE [LARGE SCALE GENOMIC DNA]</scope>
</reference>
<dbReference type="InterPro" id="IPR050556">
    <property type="entry name" value="Type_II_TA_system_RNase"/>
</dbReference>
<dbReference type="CDD" id="cd18741">
    <property type="entry name" value="PIN_VapC4-5_FitB-like"/>
    <property type="match status" value="1"/>
</dbReference>
<dbReference type="InterPro" id="IPR029060">
    <property type="entry name" value="PIN-like_dom_sf"/>
</dbReference>
<dbReference type="Proteomes" id="UP000178272">
    <property type="component" value="Unassembled WGS sequence"/>
</dbReference>
<keyword evidence="5" id="KW-0378">Hydrolase</keyword>
<evidence type="ECO:0000256" key="5">
    <source>
        <dbReference type="ARBA" id="ARBA00022801"/>
    </source>
</evidence>
<keyword evidence="6" id="KW-0460">Magnesium</keyword>
<comment type="similarity">
    <text evidence="7">Belongs to the PINc/VapC protein family.</text>
</comment>
<accession>A0A1G1V4I6</accession>
<evidence type="ECO:0000256" key="6">
    <source>
        <dbReference type="ARBA" id="ARBA00022842"/>
    </source>
</evidence>
<dbReference type="GO" id="GO:0016787">
    <property type="term" value="F:hydrolase activity"/>
    <property type="evidence" value="ECO:0007669"/>
    <property type="project" value="UniProtKB-KW"/>
</dbReference>
<dbReference type="STRING" id="1797517.A3F61_02045"/>
<dbReference type="PANTHER" id="PTHR33653">
    <property type="entry name" value="RIBONUCLEASE VAPC2"/>
    <property type="match status" value="1"/>
</dbReference>
<evidence type="ECO:0000256" key="1">
    <source>
        <dbReference type="ARBA" id="ARBA00001946"/>
    </source>
</evidence>
<comment type="cofactor">
    <cofactor evidence="1">
        <name>Mg(2+)</name>
        <dbReference type="ChEBI" id="CHEBI:18420"/>
    </cofactor>
</comment>
<evidence type="ECO:0000259" key="8">
    <source>
        <dbReference type="Pfam" id="PF01850"/>
    </source>
</evidence>
<evidence type="ECO:0000256" key="3">
    <source>
        <dbReference type="ARBA" id="ARBA00022722"/>
    </source>
</evidence>
<organism evidence="9 10">
    <name type="scientific">Candidatus Blackburnbacteria bacterium RIFCSPHIGHO2_12_FULL_41_13b</name>
    <dbReference type="NCBI Taxonomy" id="1797517"/>
    <lineage>
        <taxon>Bacteria</taxon>
        <taxon>Candidatus Blackburniibacteriota</taxon>
    </lineage>
</organism>
<feature type="domain" description="PIN" evidence="8">
    <location>
        <begin position="5"/>
        <end position="119"/>
    </location>
</feature>
<keyword evidence="4" id="KW-0479">Metal-binding</keyword>
<evidence type="ECO:0000256" key="2">
    <source>
        <dbReference type="ARBA" id="ARBA00022649"/>
    </source>
</evidence>
<dbReference type="InterPro" id="IPR002716">
    <property type="entry name" value="PIN_dom"/>
</dbReference>
<dbReference type="GO" id="GO:0004518">
    <property type="term" value="F:nuclease activity"/>
    <property type="evidence" value="ECO:0007669"/>
    <property type="project" value="UniProtKB-KW"/>
</dbReference>
<dbReference type="EMBL" id="MHCA01000058">
    <property type="protein sequence ID" value="OGY10286.1"/>
    <property type="molecule type" value="Genomic_DNA"/>
</dbReference>
<name>A0A1G1V4I6_9BACT</name>
<sequence>MTKLLLDTSVVIDFLRKKEKTETFLYKLSQEDLYISIITHTELYCGKSVWEKKEAQSSLEKIFSGMSILPLETQISQRSGKIKAYNHDRSILDCVIAATALHHKLQLVTLNTKDFEKIRGLKIYV</sequence>
<dbReference type="Gene3D" id="3.40.50.1010">
    <property type="entry name" value="5'-nuclease"/>
    <property type="match status" value="1"/>
</dbReference>
<evidence type="ECO:0000256" key="7">
    <source>
        <dbReference type="ARBA" id="ARBA00038093"/>
    </source>
</evidence>
<protein>
    <recommendedName>
        <fullName evidence="8">PIN domain-containing protein</fullName>
    </recommendedName>
</protein>
<comment type="caution">
    <text evidence="9">The sequence shown here is derived from an EMBL/GenBank/DDBJ whole genome shotgun (WGS) entry which is preliminary data.</text>
</comment>
<gene>
    <name evidence="9" type="ORF">A3F61_02045</name>
</gene>
<dbReference type="Pfam" id="PF01850">
    <property type="entry name" value="PIN"/>
    <property type="match status" value="1"/>
</dbReference>
<keyword evidence="2" id="KW-1277">Toxin-antitoxin system</keyword>
<evidence type="ECO:0000256" key="4">
    <source>
        <dbReference type="ARBA" id="ARBA00022723"/>
    </source>
</evidence>
<evidence type="ECO:0000313" key="10">
    <source>
        <dbReference type="Proteomes" id="UP000178272"/>
    </source>
</evidence>
<evidence type="ECO:0000313" key="9">
    <source>
        <dbReference type="EMBL" id="OGY10286.1"/>
    </source>
</evidence>
<dbReference type="AlphaFoldDB" id="A0A1G1V4I6"/>
<keyword evidence="3" id="KW-0540">Nuclease</keyword>
<dbReference type="SUPFAM" id="SSF88723">
    <property type="entry name" value="PIN domain-like"/>
    <property type="match status" value="1"/>
</dbReference>